<sequence length="392" mass="43620">MIDNPRLELVLAQYGRVITIALIVVGALALLATGWAVANPTTETTTQYGDERVESDVQTSAVVVRDGELWSEGDRLENSGVYVLNASPELVLEPETRLVDEGDRTSIDDADVTHELTLRFEATRDGESFWNETHTVIDESPSVEDGTATSTTTIDVESYRDRQRQLERELSGIGSVELELELRVEYDTGRTQGTQQASTAVQVTDDAYWLSESLSASDSHTYQMATEQTTESRSLGTIGGLSVLGTLALVGAAFVARRAPVDEDAARRAVHEQRYAEWISRGSIPMWVGDYHISLDTLEDVVDVAIDTNERVVHDRQRGLFAVVNDDVVYYYSERGLWEETAWPEMNLTKQSPTQDDEPAFSPEELELEGNNEFEAPDEGGFDDDEDVWKQL</sequence>
<dbReference type="Proteomes" id="UP000185936">
    <property type="component" value="Unassembled WGS sequence"/>
</dbReference>
<feature type="compositionally biased region" description="Acidic residues" evidence="1">
    <location>
        <begin position="355"/>
        <end position="392"/>
    </location>
</feature>
<dbReference type="RefSeq" id="WP_076609135.1">
    <property type="nucleotide sequence ID" value="NZ_FTNR01000006.1"/>
</dbReference>
<dbReference type="Pfam" id="PF17231">
    <property type="entry name" value="DUF5305"/>
    <property type="match status" value="1"/>
</dbReference>
<evidence type="ECO:0000313" key="3">
    <source>
        <dbReference type="EMBL" id="SIR98146.1"/>
    </source>
</evidence>
<protein>
    <recommendedName>
        <fullName evidence="5">DUF5305 domain-containing protein</fullName>
    </recommendedName>
</protein>
<name>A0A1N7FD46_9EURY</name>
<accession>A0A1N7FD46</accession>
<dbReference type="EMBL" id="FTNR01000006">
    <property type="protein sequence ID" value="SIR98146.1"/>
    <property type="molecule type" value="Genomic_DNA"/>
</dbReference>
<dbReference type="OrthoDB" id="270764at2157"/>
<keyword evidence="4" id="KW-1185">Reference proteome</keyword>
<evidence type="ECO:0000256" key="1">
    <source>
        <dbReference type="SAM" id="MobiDB-lite"/>
    </source>
</evidence>
<proteinExistence type="predicted"/>
<keyword evidence="2" id="KW-0812">Transmembrane</keyword>
<keyword evidence="2" id="KW-0472">Membrane</keyword>
<gene>
    <name evidence="3" type="ORF">SAMN05421752_106205</name>
</gene>
<keyword evidence="2" id="KW-1133">Transmembrane helix</keyword>
<evidence type="ECO:0008006" key="5">
    <source>
        <dbReference type="Google" id="ProtNLM"/>
    </source>
</evidence>
<dbReference type="InterPro" id="IPR035185">
    <property type="entry name" value="DUF5305"/>
</dbReference>
<evidence type="ECO:0000313" key="4">
    <source>
        <dbReference type="Proteomes" id="UP000185936"/>
    </source>
</evidence>
<feature type="transmembrane region" description="Helical" evidence="2">
    <location>
        <begin position="20"/>
        <end position="38"/>
    </location>
</feature>
<organism evidence="3 4">
    <name type="scientific">Natronorubrum thiooxidans</name>
    <dbReference type="NCBI Taxonomy" id="308853"/>
    <lineage>
        <taxon>Archaea</taxon>
        <taxon>Methanobacteriati</taxon>
        <taxon>Methanobacteriota</taxon>
        <taxon>Stenosarchaea group</taxon>
        <taxon>Halobacteria</taxon>
        <taxon>Halobacteriales</taxon>
        <taxon>Natrialbaceae</taxon>
        <taxon>Natronorubrum</taxon>
    </lineage>
</organism>
<dbReference type="STRING" id="308853.SAMN05421752_106205"/>
<feature type="region of interest" description="Disordered" evidence="1">
    <location>
        <begin position="348"/>
        <end position="392"/>
    </location>
</feature>
<dbReference type="AlphaFoldDB" id="A0A1N7FD46"/>
<evidence type="ECO:0000256" key="2">
    <source>
        <dbReference type="SAM" id="Phobius"/>
    </source>
</evidence>
<reference evidence="4" key="1">
    <citation type="submission" date="2017-01" db="EMBL/GenBank/DDBJ databases">
        <authorList>
            <person name="Varghese N."/>
            <person name="Submissions S."/>
        </authorList>
    </citation>
    <scope>NUCLEOTIDE SEQUENCE [LARGE SCALE GENOMIC DNA]</scope>
    <source>
        <strain evidence="4">type strain: HArc-</strain>
    </source>
</reference>